<evidence type="ECO:0000256" key="1">
    <source>
        <dbReference type="SAM" id="MobiDB-lite"/>
    </source>
</evidence>
<organism evidence="2 3">
    <name type="scientific">Nocardia rhamnosiphila</name>
    <dbReference type="NCBI Taxonomy" id="426716"/>
    <lineage>
        <taxon>Bacteria</taxon>
        <taxon>Bacillati</taxon>
        <taxon>Actinomycetota</taxon>
        <taxon>Actinomycetes</taxon>
        <taxon>Mycobacteriales</taxon>
        <taxon>Nocardiaceae</taxon>
        <taxon>Nocardia</taxon>
    </lineage>
</organism>
<proteinExistence type="predicted"/>
<dbReference type="RefSeq" id="WP_356959218.1">
    <property type="nucleotide sequence ID" value="NZ_JBEYBD010000025.1"/>
</dbReference>
<feature type="region of interest" description="Disordered" evidence="1">
    <location>
        <begin position="1"/>
        <end position="21"/>
    </location>
</feature>
<reference evidence="2 3" key="1">
    <citation type="submission" date="2024-06" db="EMBL/GenBank/DDBJ databases">
        <title>The Natural Products Discovery Center: Release of the First 8490 Sequenced Strains for Exploring Actinobacteria Biosynthetic Diversity.</title>
        <authorList>
            <person name="Kalkreuter E."/>
            <person name="Kautsar S.A."/>
            <person name="Yang D."/>
            <person name="Bader C.D."/>
            <person name="Teijaro C.N."/>
            <person name="Fluegel L."/>
            <person name="Davis C.M."/>
            <person name="Simpson J.R."/>
            <person name="Lauterbach L."/>
            <person name="Steele A.D."/>
            <person name="Gui C."/>
            <person name="Meng S."/>
            <person name="Li G."/>
            <person name="Viehrig K."/>
            <person name="Ye F."/>
            <person name="Su P."/>
            <person name="Kiefer A.F."/>
            <person name="Nichols A."/>
            <person name="Cepeda A.J."/>
            <person name="Yan W."/>
            <person name="Fan B."/>
            <person name="Jiang Y."/>
            <person name="Adhikari A."/>
            <person name="Zheng C.-J."/>
            <person name="Schuster L."/>
            <person name="Cowan T.M."/>
            <person name="Smanski M.J."/>
            <person name="Chevrette M.G."/>
            <person name="De Carvalho L.P.S."/>
            <person name="Shen B."/>
        </authorList>
    </citation>
    <scope>NUCLEOTIDE SEQUENCE [LARGE SCALE GENOMIC DNA]</scope>
    <source>
        <strain evidence="2 3">NPDC019708</strain>
    </source>
</reference>
<accession>A0ABV2X1V5</accession>
<name>A0ABV2X1V5_9NOCA</name>
<gene>
    <name evidence="2" type="ORF">ABZ510_35460</name>
</gene>
<sequence length="85" mass="9365">MTEPSEENSSRRQVTQGGVTPAESVDVHVRIRLSGYAFDYVIAAAGVGNLIADWKRQRWCGAIELFSAPTSGVPRIPCERLYLGR</sequence>
<dbReference type="EMBL" id="JBEYBF010000055">
    <property type="protein sequence ID" value="MEU1957139.1"/>
    <property type="molecule type" value="Genomic_DNA"/>
</dbReference>
<keyword evidence="3" id="KW-1185">Reference proteome</keyword>
<evidence type="ECO:0000313" key="3">
    <source>
        <dbReference type="Proteomes" id="UP001550628"/>
    </source>
</evidence>
<evidence type="ECO:0000313" key="2">
    <source>
        <dbReference type="EMBL" id="MEU1957139.1"/>
    </source>
</evidence>
<protein>
    <submittedName>
        <fullName evidence="2">Uncharacterized protein</fullName>
    </submittedName>
</protein>
<comment type="caution">
    <text evidence="2">The sequence shown here is derived from an EMBL/GenBank/DDBJ whole genome shotgun (WGS) entry which is preliminary data.</text>
</comment>
<dbReference type="Proteomes" id="UP001550628">
    <property type="component" value="Unassembled WGS sequence"/>
</dbReference>